<dbReference type="Gene3D" id="3.10.28.10">
    <property type="entry name" value="Homing endonucleases"/>
    <property type="match status" value="1"/>
</dbReference>
<proteinExistence type="predicted"/>
<name>A0A8S5T699_9CAUD</name>
<sequence length="126" mass="14634">MGIIPNKSLKLEPPKIKEEYYLPFILGYFDGDGSIYTTLCHNAKEFGISLVGTKNLLEWINSILKISSSLEQKNDIIRNNYYIRCGGTNKPYHILKQLYNSCEIHLDRKYEKFLNLETVVLSRNTK</sequence>
<dbReference type="GO" id="GO:0004519">
    <property type="term" value="F:endonuclease activity"/>
    <property type="evidence" value="ECO:0007669"/>
    <property type="project" value="UniProtKB-KW"/>
</dbReference>
<accession>A0A8S5T699</accession>
<dbReference type="InterPro" id="IPR027434">
    <property type="entry name" value="Homing_endonucl"/>
</dbReference>
<organism evidence="1">
    <name type="scientific">Siphoviridae sp. ctxMM9</name>
    <dbReference type="NCBI Taxonomy" id="2827973"/>
    <lineage>
        <taxon>Viruses</taxon>
        <taxon>Duplodnaviria</taxon>
        <taxon>Heunggongvirae</taxon>
        <taxon>Uroviricota</taxon>
        <taxon>Caudoviricetes</taxon>
    </lineage>
</organism>
<dbReference type="EMBL" id="BK032759">
    <property type="protein sequence ID" value="DAF58876.1"/>
    <property type="molecule type" value="Genomic_DNA"/>
</dbReference>
<keyword evidence="1" id="KW-0378">Hydrolase</keyword>
<protein>
    <submittedName>
        <fullName evidence="1">rRNA intron-encoded endonuclease</fullName>
    </submittedName>
</protein>
<keyword evidence="1" id="KW-0255">Endonuclease</keyword>
<keyword evidence="1" id="KW-0540">Nuclease</keyword>
<dbReference type="SUPFAM" id="SSF55608">
    <property type="entry name" value="Homing endonucleases"/>
    <property type="match status" value="1"/>
</dbReference>
<reference evidence="1" key="1">
    <citation type="journal article" date="2021" name="Proc. Natl. Acad. Sci. U.S.A.">
        <title>A Catalog of Tens of Thousands of Viruses from Human Metagenomes Reveals Hidden Associations with Chronic Diseases.</title>
        <authorList>
            <person name="Tisza M.J."/>
            <person name="Buck C.B."/>
        </authorList>
    </citation>
    <scope>NUCLEOTIDE SEQUENCE</scope>
    <source>
        <strain evidence="1">CtxMM9</strain>
    </source>
</reference>
<evidence type="ECO:0000313" key="1">
    <source>
        <dbReference type="EMBL" id="DAF58876.1"/>
    </source>
</evidence>